<dbReference type="Proteomes" id="UP000008720">
    <property type="component" value="Chromosome"/>
</dbReference>
<dbReference type="eggNOG" id="COG5563">
    <property type="taxonomic scope" value="Bacteria"/>
</dbReference>
<evidence type="ECO:0000313" key="1">
    <source>
        <dbReference type="EMBL" id="ADR23155.1"/>
    </source>
</evidence>
<accession>E4TV90</accession>
<dbReference type="OrthoDB" id="708305at2"/>
<dbReference type="STRING" id="643867.Ftrac_3181"/>
<keyword evidence="2" id="KW-1185">Reference proteome</keyword>
<evidence type="ECO:0008006" key="3">
    <source>
        <dbReference type="Google" id="ProtNLM"/>
    </source>
</evidence>
<evidence type="ECO:0000313" key="2">
    <source>
        <dbReference type="Proteomes" id="UP000008720"/>
    </source>
</evidence>
<reference evidence="1 2" key="1">
    <citation type="journal article" date="2011" name="Stand. Genomic Sci.">
        <title>Complete genome sequence of Marivirga tractuosa type strain (H-43).</title>
        <authorList>
            <person name="Pagani I."/>
            <person name="Chertkov O."/>
            <person name="Lapidus A."/>
            <person name="Lucas S."/>
            <person name="Del Rio T.G."/>
            <person name="Tice H."/>
            <person name="Copeland A."/>
            <person name="Cheng J.F."/>
            <person name="Nolan M."/>
            <person name="Saunders E."/>
            <person name="Pitluck S."/>
            <person name="Held B."/>
            <person name="Goodwin L."/>
            <person name="Liolios K."/>
            <person name="Ovchinikova G."/>
            <person name="Ivanova N."/>
            <person name="Mavromatis K."/>
            <person name="Pati A."/>
            <person name="Chen A."/>
            <person name="Palaniappan K."/>
            <person name="Land M."/>
            <person name="Hauser L."/>
            <person name="Jeffries C.D."/>
            <person name="Detter J.C."/>
            <person name="Han C."/>
            <person name="Tapia R."/>
            <person name="Ngatchou-Djao O.D."/>
            <person name="Rohde M."/>
            <person name="Goker M."/>
            <person name="Spring S."/>
            <person name="Sikorski J."/>
            <person name="Woyke T."/>
            <person name="Bristow J."/>
            <person name="Eisen J.A."/>
            <person name="Markowitz V."/>
            <person name="Hugenholtz P."/>
            <person name="Klenk H.P."/>
            <person name="Kyrpides N.C."/>
        </authorList>
    </citation>
    <scope>NUCLEOTIDE SEQUENCE [LARGE SCALE GENOMIC DNA]</scope>
    <source>
        <strain evidence="2">ATCC 23168 / DSM 4126 / NBRC 15989 / NCIMB 1408 / VKM B-1430 / H-43</strain>
    </source>
</reference>
<sequence length="344" mass="39291">MQNYVRKEIFKLATLPLLLLFACKSNLNNDIINVGWVNENGRTACYWIGNERVDLVNSSEGAAYLTDLQFKDSVFYSCGTYSNGERLNGFFAINDSIIYLDGKVKSEIHSIKVVDDTVLLVGFFNSKPAFWKNGNRILLENSDDYSVESMYTFNKNVFISGYNRIEKSVCFWVNGVRVDLNDGRKTYETANNIFVDEYDTLIAGSFIKGELLDKACFWKNGKRIDLAKNLNLYSYANSIYKDNNDIYVAGYFGKIDPNSSTYKKVRQACYWKNGELHTLESENSIAKSIMVKNGRVVIGGFTRTKNKTTPCYWINGKKYDLEPWLIGYEGLSNSLSIISKKYNE</sequence>
<dbReference type="EMBL" id="CP002349">
    <property type="protein sequence ID" value="ADR23155.1"/>
    <property type="molecule type" value="Genomic_DNA"/>
</dbReference>
<dbReference type="PROSITE" id="PS51257">
    <property type="entry name" value="PROKAR_LIPOPROTEIN"/>
    <property type="match status" value="1"/>
</dbReference>
<dbReference type="InterPro" id="IPR016187">
    <property type="entry name" value="CTDL_fold"/>
</dbReference>
<dbReference type="RefSeq" id="WP_013455297.1">
    <property type="nucleotide sequence ID" value="NC_014759.1"/>
</dbReference>
<name>E4TV90_MARTH</name>
<organism evidence="1 2">
    <name type="scientific">Marivirga tractuosa (strain ATCC 23168 / DSM 4126 / NBRC 15989 / NCIMB 1408 / VKM B-1430 / H-43)</name>
    <name type="common">Microscilla tractuosa</name>
    <name type="synonym">Flexibacter tractuosus</name>
    <dbReference type="NCBI Taxonomy" id="643867"/>
    <lineage>
        <taxon>Bacteria</taxon>
        <taxon>Pseudomonadati</taxon>
        <taxon>Bacteroidota</taxon>
        <taxon>Cytophagia</taxon>
        <taxon>Cytophagales</taxon>
        <taxon>Marivirgaceae</taxon>
        <taxon>Marivirga</taxon>
    </lineage>
</organism>
<dbReference type="SUPFAM" id="SSF56436">
    <property type="entry name" value="C-type lectin-like"/>
    <property type="match status" value="1"/>
</dbReference>
<gene>
    <name evidence="1" type="ordered locus">Ftrac_3181</name>
</gene>
<dbReference type="AlphaFoldDB" id="E4TV90"/>
<dbReference type="KEGG" id="mtt:Ftrac_3181"/>
<proteinExistence type="predicted"/>
<dbReference type="HOGENOM" id="CLU_879710_0_0_10"/>
<protein>
    <recommendedName>
        <fullName evidence="3">Lipoprotein</fullName>
    </recommendedName>
</protein>